<keyword evidence="7" id="KW-0963">Cytoplasm</keyword>
<dbReference type="InterPro" id="IPR002813">
    <property type="entry name" value="Arg_biosynth_ArgJ"/>
</dbReference>
<comment type="catalytic activity">
    <reaction evidence="7">
        <text>N(2)-acetyl-L-ornithine + L-glutamate = N-acetyl-L-glutamate + L-ornithine</text>
        <dbReference type="Rhea" id="RHEA:15349"/>
        <dbReference type="ChEBI" id="CHEBI:29985"/>
        <dbReference type="ChEBI" id="CHEBI:44337"/>
        <dbReference type="ChEBI" id="CHEBI:46911"/>
        <dbReference type="ChEBI" id="CHEBI:57805"/>
        <dbReference type="EC" id="2.3.1.35"/>
    </reaction>
</comment>
<dbReference type="EMBL" id="RXIF01000012">
    <property type="protein sequence ID" value="RZN63835.1"/>
    <property type="molecule type" value="Genomic_DNA"/>
</dbReference>
<dbReference type="PANTHER" id="PTHR23100:SF0">
    <property type="entry name" value="ARGININE BIOSYNTHESIS BIFUNCTIONAL PROTEIN ARGJ, MITOCHONDRIAL"/>
    <property type="match status" value="1"/>
</dbReference>
<dbReference type="CDD" id="cd02152">
    <property type="entry name" value="OAT"/>
    <property type="match status" value="1"/>
</dbReference>
<gene>
    <name evidence="7 8" type="primary">argJ</name>
    <name evidence="8" type="ORF">EF806_06265</name>
</gene>
<keyword evidence="6 7" id="KW-0012">Acyltransferase</keyword>
<proteinExistence type="inferred from homology"/>
<evidence type="ECO:0000313" key="8">
    <source>
        <dbReference type="EMBL" id="RZN63835.1"/>
    </source>
</evidence>
<feature type="chain" id="PRO_5023559048" description="Arginine biosynthesis bifunctional protein ArgJ alpha chain" evidence="7">
    <location>
        <begin position="1"/>
        <end position="180"/>
    </location>
</feature>
<organism evidence="8 9">
    <name type="scientific">Methanoliparum thermophilum</name>
    <dbReference type="NCBI Taxonomy" id="2491083"/>
    <lineage>
        <taxon>Archaea</taxon>
        <taxon>Methanobacteriati</taxon>
        <taxon>Methanobacteriota</taxon>
        <taxon>Candidatus Methanoliparia</taxon>
        <taxon>Candidatus Methanoliparales</taxon>
        <taxon>Candidatus Methanoliparaceae</taxon>
        <taxon>Candidatus Methanoliparum</taxon>
    </lineage>
</organism>
<dbReference type="PANTHER" id="PTHR23100">
    <property type="entry name" value="ARGININE BIOSYNTHESIS BIFUNCTIONAL PROTEIN ARGJ"/>
    <property type="match status" value="1"/>
</dbReference>
<dbReference type="EC" id="2.3.1.1" evidence="7"/>
<dbReference type="NCBIfam" id="NF003802">
    <property type="entry name" value="PRK05388.1"/>
    <property type="match status" value="1"/>
</dbReference>
<feature type="binding site" evidence="7">
    <location>
        <position position="390"/>
    </location>
    <ligand>
        <name>substrate</name>
    </ligand>
</feature>
<dbReference type="FunFam" id="3.10.20.340:FF:000001">
    <property type="entry name" value="Arginine biosynthesis bifunctional protein ArgJ, chloroplastic"/>
    <property type="match status" value="1"/>
</dbReference>
<keyword evidence="3 7" id="KW-0028">Amino-acid biosynthesis</keyword>
<dbReference type="HAMAP" id="MF_01106">
    <property type="entry name" value="ArgJ"/>
    <property type="match status" value="1"/>
</dbReference>
<keyword evidence="2 7" id="KW-0055">Arginine biosynthesis</keyword>
<dbReference type="GO" id="GO:0006592">
    <property type="term" value="P:ornithine biosynthetic process"/>
    <property type="evidence" value="ECO:0007669"/>
    <property type="project" value="TreeGrafter"/>
</dbReference>
<keyword evidence="5 7" id="KW-0068">Autocatalytic cleavage</keyword>
<feature type="binding site" evidence="7">
    <location>
        <position position="170"/>
    </location>
    <ligand>
        <name>substrate</name>
    </ligand>
</feature>
<dbReference type="Proteomes" id="UP000317158">
    <property type="component" value="Unassembled WGS sequence"/>
</dbReference>
<comment type="caution">
    <text evidence="8">The sequence shown here is derived from an EMBL/GenBank/DDBJ whole genome shotgun (WGS) entry which is preliminary data.</text>
</comment>
<dbReference type="InterPro" id="IPR016117">
    <property type="entry name" value="ArgJ-like_dom_sf"/>
</dbReference>
<comment type="function">
    <text evidence="7">Catalyzes two activities which are involved in the cyclic version of arginine biosynthesis: the synthesis of N-acetylglutamate from glutamate and acetyl-CoA as the acetyl donor, and of ornithine by transacetylation between N(2)-acetylornithine and glutamate.</text>
</comment>
<feature type="chain" id="PRO_5023559047" description="Arginine biosynthesis bifunctional protein ArgJ beta chain" evidence="7">
    <location>
        <begin position="181"/>
        <end position="390"/>
    </location>
</feature>
<evidence type="ECO:0000256" key="6">
    <source>
        <dbReference type="ARBA" id="ARBA00023315"/>
    </source>
</evidence>
<protein>
    <recommendedName>
        <fullName evidence="7">Arginine biosynthesis bifunctional protein ArgJ</fullName>
    </recommendedName>
    <domain>
        <recommendedName>
            <fullName evidence="7">Glutamate N-acetyltransferase</fullName>
            <ecNumber evidence="7">2.3.1.35</ecNumber>
        </recommendedName>
        <alternativeName>
            <fullName evidence="7">Ornithine acetyltransferase</fullName>
            <shortName evidence="7">OATase</shortName>
        </alternativeName>
        <alternativeName>
            <fullName evidence="7">Ornithine transacetylase</fullName>
        </alternativeName>
    </domain>
    <domain>
        <recommendedName>
            <fullName evidence="7">Amino-acid acetyltransferase</fullName>
            <ecNumber evidence="7">2.3.1.1</ecNumber>
        </recommendedName>
        <alternativeName>
            <fullName evidence="7">N-acetylglutamate synthase</fullName>
            <shortName evidence="7">AGSase</shortName>
        </alternativeName>
    </domain>
    <component>
        <recommendedName>
            <fullName evidence="7">Arginine biosynthesis bifunctional protein ArgJ alpha chain</fullName>
        </recommendedName>
    </component>
    <component>
        <recommendedName>
            <fullName evidence="7">Arginine biosynthesis bifunctional protein ArgJ beta chain</fullName>
        </recommendedName>
    </component>
</protein>
<dbReference type="GO" id="GO:0004042">
    <property type="term" value="F:L-glutamate N-acetyltransferase activity"/>
    <property type="evidence" value="ECO:0007669"/>
    <property type="project" value="UniProtKB-UniRule"/>
</dbReference>
<feature type="binding site" evidence="7">
    <location>
        <position position="181"/>
    </location>
    <ligand>
        <name>substrate</name>
    </ligand>
</feature>
<dbReference type="Gene3D" id="3.10.20.340">
    <property type="entry name" value="ArgJ beta chain, C-terminal domain"/>
    <property type="match status" value="1"/>
</dbReference>
<feature type="site" description="Cleavage; by autolysis" evidence="7">
    <location>
        <begin position="180"/>
        <end position="181"/>
    </location>
</feature>
<dbReference type="EC" id="2.3.1.35" evidence="7"/>
<reference evidence="8 9" key="1">
    <citation type="journal article" date="2019" name="Nat. Microbiol.">
        <title>Wide diversity of methane and short-chain alkane metabolisms in uncultured archaea.</title>
        <authorList>
            <person name="Borrel G."/>
            <person name="Adam P.S."/>
            <person name="McKay L.J."/>
            <person name="Chen L.X."/>
            <person name="Sierra-Garcia I.N."/>
            <person name="Sieber C.M."/>
            <person name="Letourneur Q."/>
            <person name="Ghozlane A."/>
            <person name="Andersen G.L."/>
            <person name="Li W.J."/>
            <person name="Hallam S.J."/>
            <person name="Muyzer G."/>
            <person name="de Oliveira V.M."/>
            <person name="Inskeep W.P."/>
            <person name="Banfield J.F."/>
            <person name="Gribaldo S."/>
        </authorList>
    </citation>
    <scope>NUCLEOTIDE SEQUENCE [LARGE SCALE GENOMIC DNA]</scope>
    <source>
        <strain evidence="8">NM1a</strain>
    </source>
</reference>
<comment type="pathway">
    <text evidence="7">Amino-acid biosynthesis; L-arginine biosynthesis; N(2)-acetyl-L-ornithine from L-glutamate: step 1/4.</text>
</comment>
<evidence type="ECO:0000256" key="5">
    <source>
        <dbReference type="ARBA" id="ARBA00022813"/>
    </source>
</evidence>
<keyword evidence="7" id="KW-0511">Multifunctional enzyme</keyword>
<comment type="similarity">
    <text evidence="1 7">Belongs to the ArgJ family.</text>
</comment>
<evidence type="ECO:0000256" key="2">
    <source>
        <dbReference type="ARBA" id="ARBA00022571"/>
    </source>
</evidence>
<evidence type="ECO:0000313" key="9">
    <source>
        <dbReference type="Proteomes" id="UP000317158"/>
    </source>
</evidence>
<evidence type="ECO:0000256" key="3">
    <source>
        <dbReference type="ARBA" id="ARBA00022605"/>
    </source>
</evidence>
<feature type="active site" description="Nucleophile" evidence="7">
    <location>
        <position position="181"/>
    </location>
</feature>
<dbReference type="GO" id="GO:0006526">
    <property type="term" value="P:L-arginine biosynthetic process"/>
    <property type="evidence" value="ECO:0007669"/>
    <property type="project" value="UniProtKB-UniRule"/>
</dbReference>
<dbReference type="Pfam" id="PF01960">
    <property type="entry name" value="ArgJ"/>
    <property type="match status" value="1"/>
</dbReference>
<dbReference type="AlphaFoldDB" id="A0A520KQI8"/>
<dbReference type="GO" id="GO:0005737">
    <property type="term" value="C:cytoplasm"/>
    <property type="evidence" value="ECO:0007669"/>
    <property type="project" value="UniProtKB-SubCell"/>
</dbReference>
<evidence type="ECO:0000256" key="1">
    <source>
        <dbReference type="ARBA" id="ARBA00006774"/>
    </source>
</evidence>
<dbReference type="SUPFAM" id="SSF56266">
    <property type="entry name" value="DmpA/ArgJ-like"/>
    <property type="match status" value="1"/>
</dbReference>
<feature type="binding site" evidence="7">
    <location>
        <position position="385"/>
    </location>
    <ligand>
        <name>substrate</name>
    </ligand>
</feature>
<evidence type="ECO:0000256" key="7">
    <source>
        <dbReference type="HAMAP-Rule" id="MF_01106"/>
    </source>
</evidence>
<feature type="site" description="Involved in the stabilization of negative charge on the oxyanion by the formation of the oxyanion hole" evidence="7">
    <location>
        <position position="110"/>
    </location>
</feature>
<keyword evidence="4 7" id="KW-0808">Transferase</keyword>
<comment type="pathway">
    <text evidence="7">Amino-acid biosynthesis; L-arginine biosynthesis; L-ornithine and N-acetyl-L-glutamate from L-glutamate and N(2)-acetyl-L-ornithine (cyclic): step 1/1.</text>
</comment>
<comment type="subcellular location">
    <subcellularLocation>
        <location evidence="7">Cytoplasm</location>
    </subcellularLocation>
</comment>
<name>A0A520KQI8_METT2</name>
<accession>A0A520KQI8</accession>
<dbReference type="UniPathway" id="UPA00068">
    <property type="reaction ID" value="UER00106"/>
</dbReference>
<feature type="binding site" evidence="7">
    <location>
        <position position="148"/>
    </location>
    <ligand>
        <name>substrate</name>
    </ligand>
</feature>
<dbReference type="GO" id="GO:0004358">
    <property type="term" value="F:L-glutamate N-acetyltransferase activity, acting on acetyl-L-ornithine as donor"/>
    <property type="evidence" value="ECO:0007669"/>
    <property type="project" value="UniProtKB-UniRule"/>
</dbReference>
<dbReference type="Gene3D" id="3.60.70.12">
    <property type="entry name" value="L-amino peptidase D-ALA esterase/amidase"/>
    <property type="match status" value="1"/>
</dbReference>
<dbReference type="NCBIfam" id="TIGR00120">
    <property type="entry name" value="ArgJ"/>
    <property type="match status" value="1"/>
</dbReference>
<feature type="binding site" evidence="7">
    <location>
        <position position="259"/>
    </location>
    <ligand>
        <name>substrate</name>
    </ligand>
</feature>
<comment type="subunit">
    <text evidence="7">Heterotetramer of two alpha and two beta chains.</text>
</comment>
<evidence type="ECO:0000256" key="4">
    <source>
        <dbReference type="ARBA" id="ARBA00022679"/>
    </source>
</evidence>
<comment type="catalytic activity">
    <reaction evidence="7">
        <text>L-glutamate + acetyl-CoA = N-acetyl-L-glutamate + CoA + H(+)</text>
        <dbReference type="Rhea" id="RHEA:24292"/>
        <dbReference type="ChEBI" id="CHEBI:15378"/>
        <dbReference type="ChEBI" id="CHEBI:29985"/>
        <dbReference type="ChEBI" id="CHEBI:44337"/>
        <dbReference type="ChEBI" id="CHEBI:57287"/>
        <dbReference type="ChEBI" id="CHEBI:57288"/>
        <dbReference type="EC" id="2.3.1.1"/>
    </reaction>
</comment>
<sequence length="390" mass="41971">MGLITLKGGICAVEGVKANGIKEKKKGLSIILAEGCSAGVFTTNKIKAAPVVLTEKNLALKGRLRGVIANSGSANAFTGEEGYKDAIKMAKLLADRIDSPIDEIGLLSTGVIGERIDLCWIEKNFDKVFSGLDSSEESSKFANRGIMTTDTKEKDFAVEYNDMRVGGIAKGSGMIAPNMATMLSLIYTDADFSSKVLKRCLFKAVDKSFNMLSIDGDMSTNDTVIITSTNALSAKEDEFQDALDIVCIELAKKIAEDGEGATKYIEAHVKGAIDKTDAKRAAKSIIESNLVKTAIFGGDPNWGRIVAAVGYSGAKVDENKISLLMHAGGIDEDIIIDGSVQRFNEDNLKYIMSKDRIFIEVDLGKGREEATAFGCDLSYDYVKINGAYRT</sequence>
<dbReference type="InterPro" id="IPR042195">
    <property type="entry name" value="ArgJ_beta_C"/>
</dbReference>
<feature type="site" description="Involved in the stabilization of negative charge on the oxyanion by the formation of the oxyanion hole" evidence="7">
    <location>
        <position position="109"/>
    </location>
</feature>